<evidence type="ECO:0000313" key="11">
    <source>
        <dbReference type="Proteomes" id="UP000515960"/>
    </source>
</evidence>
<dbReference type="InterPro" id="IPR031157">
    <property type="entry name" value="G_TR_CS"/>
</dbReference>
<dbReference type="InterPro" id="IPR000795">
    <property type="entry name" value="T_Tr_GTP-bd_dom"/>
</dbReference>
<dbReference type="SUPFAM" id="SSF50465">
    <property type="entry name" value="EF-Tu/eEF-1alpha/eIF2-gamma C-terminal domain"/>
    <property type="match status" value="1"/>
</dbReference>
<keyword evidence="4" id="KW-0547">Nucleotide-binding</keyword>
<dbReference type="Gene3D" id="1.10.10.10">
    <property type="entry name" value="Winged helix-like DNA-binding domain superfamily/Winged helix DNA-binding domain"/>
    <property type="match status" value="1"/>
</dbReference>
<dbReference type="GO" id="GO:0005525">
    <property type="term" value="F:GTP binding"/>
    <property type="evidence" value="ECO:0007669"/>
    <property type="project" value="UniProtKB-KW"/>
</dbReference>
<dbReference type="Pfam" id="PF25461">
    <property type="entry name" value="Beta-barrel_SelB"/>
    <property type="match status" value="1"/>
</dbReference>
<dbReference type="Pfam" id="PF09107">
    <property type="entry name" value="WHD_3rd_SelB"/>
    <property type="match status" value="1"/>
</dbReference>
<dbReference type="Pfam" id="PF03144">
    <property type="entry name" value="GTP_EFTU_D2"/>
    <property type="match status" value="1"/>
</dbReference>
<dbReference type="InterPro" id="IPR036388">
    <property type="entry name" value="WH-like_DNA-bd_sf"/>
</dbReference>
<dbReference type="KEGG" id="ohi:H8790_09840"/>
<dbReference type="PANTHER" id="PTHR43721">
    <property type="entry name" value="ELONGATION FACTOR TU-RELATED"/>
    <property type="match status" value="1"/>
</dbReference>
<evidence type="ECO:0000256" key="6">
    <source>
        <dbReference type="ARBA" id="ARBA00023134"/>
    </source>
</evidence>
<proteinExistence type="predicted"/>
<keyword evidence="10" id="KW-0251">Elongation factor</keyword>
<dbReference type="SUPFAM" id="SSF50447">
    <property type="entry name" value="Translation proteins"/>
    <property type="match status" value="1"/>
</dbReference>
<sequence length="642" mass="70631">MKHIIIGTAGHVDHGKTLLVKALTGIDTDRLQEEKKRGITIELGFAHVEFDDGTQAGIVDVPGHEKFIKNMLAGAGGIDLAMLVVAADEGFMPQTVEHLGILSLLGIRDGLVVITKCDMVESEWVEMIREDVAQQVKGTFLEGKPVLAVSAYTGAGIPELKEHLHQLVMKASEKSMRVPFRLPVDRVFSVEGFGTVVTGTLIEGCIQEGETAELVPSGLTAKVRNLQVHGKDVETAYAGQRVAINLAGLKKTEVSRGDTVAKPGTVRSSLMIDVRLQNLRNSQRVILNDSQVHLYHGSTEQLCKVVLLDRDKLEPGESCYAQLRMTESVSTKAGDRFVIRFFSPLETIGGGVVLDDTPVRHKRNRPEVLEALAIRESGSGGERLVQAVAGFGYALPDRKKLADKLSCSPEDMEADLQELVGRGEVIEALPGRYLAASVLDTVWGNCRALLEGYHKANPLHAGMRQAEVRQKLFKSTEQTVADAVLGALRSEGKIKKVADRYALSEFDIHYTKRQTAIRERLLKVYQDAGVETATVDEVMAMFAPNEKNDSKQVLDSVLSDGELVMLSPQICWSRETYERVCGVVSKHFEDHETITLAELRDALGTSRKYALAVLEYFDRNKVTKKEGDFRRLAQGFGRDMSN</sequence>
<dbReference type="Gene3D" id="2.40.30.10">
    <property type="entry name" value="Translation factors"/>
    <property type="match status" value="1"/>
</dbReference>
<dbReference type="Proteomes" id="UP000515960">
    <property type="component" value="Chromosome"/>
</dbReference>
<dbReference type="InterPro" id="IPR004161">
    <property type="entry name" value="EFTu-like_2"/>
</dbReference>
<dbReference type="SUPFAM" id="SSF46785">
    <property type="entry name" value="Winged helix' DNA-binding domain"/>
    <property type="match status" value="2"/>
</dbReference>
<keyword evidence="6" id="KW-0342">GTP-binding</keyword>
<dbReference type="PANTHER" id="PTHR43721:SF22">
    <property type="entry name" value="ELONGATION FACTOR TU, MITOCHONDRIAL"/>
    <property type="match status" value="1"/>
</dbReference>
<dbReference type="InterPro" id="IPR009001">
    <property type="entry name" value="Transl_elong_EF1A/Init_IF2_C"/>
</dbReference>
<dbReference type="PRINTS" id="PR00315">
    <property type="entry name" value="ELONGATNFCT"/>
</dbReference>
<evidence type="ECO:0000256" key="5">
    <source>
        <dbReference type="ARBA" id="ARBA00022917"/>
    </source>
</evidence>
<evidence type="ECO:0000256" key="8">
    <source>
        <dbReference type="ARBA" id="ARBA00031615"/>
    </source>
</evidence>
<dbReference type="NCBIfam" id="TIGR00475">
    <property type="entry name" value="selB"/>
    <property type="match status" value="1"/>
</dbReference>
<dbReference type="PROSITE" id="PS00301">
    <property type="entry name" value="G_TR_1"/>
    <property type="match status" value="1"/>
</dbReference>
<dbReference type="AlphaFoldDB" id="A0A7G9B2I4"/>
<dbReference type="InterPro" id="IPR015190">
    <property type="entry name" value="Elong_fac_SelB-wing-hlx_typ-2"/>
</dbReference>
<evidence type="ECO:0000256" key="3">
    <source>
        <dbReference type="ARBA" id="ARBA00022490"/>
    </source>
</evidence>
<dbReference type="InterPro" id="IPR057335">
    <property type="entry name" value="Beta-barrel_SelB"/>
</dbReference>
<comment type="subcellular location">
    <subcellularLocation>
        <location evidence="1">Cytoplasm</location>
    </subcellularLocation>
</comment>
<dbReference type="Gene3D" id="1.10.10.2770">
    <property type="match status" value="1"/>
</dbReference>
<dbReference type="Pfam" id="PF00009">
    <property type="entry name" value="GTP_EFTU"/>
    <property type="match status" value="1"/>
</dbReference>
<dbReference type="InterPro" id="IPR027417">
    <property type="entry name" value="P-loop_NTPase"/>
</dbReference>
<dbReference type="InterPro" id="IPR036390">
    <property type="entry name" value="WH_DNA-bd_sf"/>
</dbReference>
<evidence type="ECO:0000259" key="9">
    <source>
        <dbReference type="PROSITE" id="PS51722"/>
    </source>
</evidence>
<dbReference type="InterPro" id="IPR015191">
    <property type="entry name" value="SelB_WHD4"/>
</dbReference>
<dbReference type="InterPro" id="IPR050055">
    <property type="entry name" value="EF-Tu_GTPase"/>
</dbReference>
<dbReference type="Gene3D" id="3.40.50.300">
    <property type="entry name" value="P-loop containing nucleotide triphosphate hydrolases"/>
    <property type="match status" value="1"/>
</dbReference>
<gene>
    <name evidence="10" type="primary">selB</name>
    <name evidence="10" type="ORF">H8790_09840</name>
</gene>
<dbReference type="CDD" id="cd15491">
    <property type="entry name" value="selB_III"/>
    <property type="match status" value="1"/>
</dbReference>
<dbReference type="Pfam" id="PF09106">
    <property type="entry name" value="WHD_2nd_SelB"/>
    <property type="match status" value="1"/>
</dbReference>
<evidence type="ECO:0000256" key="1">
    <source>
        <dbReference type="ARBA" id="ARBA00004496"/>
    </source>
</evidence>
<evidence type="ECO:0000256" key="7">
    <source>
        <dbReference type="ARBA" id="ARBA00025526"/>
    </source>
</evidence>
<keyword evidence="3" id="KW-0963">Cytoplasm</keyword>
<dbReference type="EMBL" id="CP060490">
    <property type="protein sequence ID" value="QNL43765.1"/>
    <property type="molecule type" value="Genomic_DNA"/>
</dbReference>
<dbReference type="InterPro" id="IPR009000">
    <property type="entry name" value="Transl_B-barrel_sf"/>
</dbReference>
<dbReference type="InterPro" id="IPR005225">
    <property type="entry name" value="Small_GTP-bd"/>
</dbReference>
<dbReference type="InterPro" id="IPR004535">
    <property type="entry name" value="Transl_elong_SelB"/>
</dbReference>
<reference evidence="10 11" key="1">
    <citation type="submission" date="2020-08" db="EMBL/GenBank/DDBJ databases">
        <authorList>
            <person name="Liu C."/>
            <person name="Sun Q."/>
        </authorList>
    </citation>
    <scope>NUCLEOTIDE SEQUENCE [LARGE SCALE GENOMIC DNA]</scope>
    <source>
        <strain evidence="10 11">NSJ-62</strain>
    </source>
</reference>
<dbReference type="NCBIfam" id="TIGR00231">
    <property type="entry name" value="small_GTP"/>
    <property type="match status" value="1"/>
</dbReference>
<feature type="domain" description="Tr-type G" evidence="9">
    <location>
        <begin position="1"/>
        <end position="173"/>
    </location>
</feature>
<name>A0A7G9B2I4_9FIRM</name>
<dbReference type="GO" id="GO:0003723">
    <property type="term" value="F:RNA binding"/>
    <property type="evidence" value="ECO:0007669"/>
    <property type="project" value="InterPro"/>
</dbReference>
<evidence type="ECO:0000256" key="2">
    <source>
        <dbReference type="ARBA" id="ARBA00015953"/>
    </source>
</evidence>
<dbReference type="SUPFAM" id="SSF52540">
    <property type="entry name" value="P-loop containing nucleoside triphosphate hydrolases"/>
    <property type="match status" value="1"/>
</dbReference>
<dbReference type="PROSITE" id="PS51722">
    <property type="entry name" value="G_TR_2"/>
    <property type="match status" value="1"/>
</dbReference>
<accession>A0A7G9B2I4</accession>
<protein>
    <recommendedName>
        <fullName evidence="2">Selenocysteine-specific elongation factor</fullName>
    </recommendedName>
    <alternativeName>
        <fullName evidence="8">SelB translation factor</fullName>
    </alternativeName>
</protein>
<keyword evidence="11" id="KW-1185">Reference proteome</keyword>
<dbReference type="CDD" id="cd04171">
    <property type="entry name" value="SelB"/>
    <property type="match status" value="1"/>
</dbReference>
<evidence type="ECO:0000256" key="4">
    <source>
        <dbReference type="ARBA" id="ARBA00022741"/>
    </source>
</evidence>
<dbReference type="RefSeq" id="WP_187332356.1">
    <property type="nucleotide sequence ID" value="NZ_CP060490.1"/>
</dbReference>
<comment type="function">
    <text evidence="7">Translation factor necessary for the incorporation of selenocysteine into proteins. It probably replaces EF-Tu for the insertion of selenocysteine directed by the UGA codon. SelB binds GTP and GDP.</text>
</comment>
<dbReference type="GO" id="GO:0003924">
    <property type="term" value="F:GTPase activity"/>
    <property type="evidence" value="ECO:0007669"/>
    <property type="project" value="InterPro"/>
</dbReference>
<dbReference type="CDD" id="cd03696">
    <property type="entry name" value="SelB_II"/>
    <property type="match status" value="1"/>
</dbReference>
<keyword evidence="5" id="KW-0648">Protein biosynthesis</keyword>
<organism evidence="10 11">
    <name type="scientific">Oscillibacter hominis</name>
    <dbReference type="NCBI Taxonomy" id="2763056"/>
    <lineage>
        <taxon>Bacteria</taxon>
        <taxon>Bacillati</taxon>
        <taxon>Bacillota</taxon>
        <taxon>Clostridia</taxon>
        <taxon>Eubacteriales</taxon>
        <taxon>Oscillospiraceae</taxon>
        <taxon>Oscillibacter</taxon>
    </lineage>
</organism>
<dbReference type="GO" id="GO:0001514">
    <property type="term" value="P:selenocysteine incorporation"/>
    <property type="evidence" value="ECO:0007669"/>
    <property type="project" value="InterPro"/>
</dbReference>
<dbReference type="GO" id="GO:0003746">
    <property type="term" value="F:translation elongation factor activity"/>
    <property type="evidence" value="ECO:0007669"/>
    <property type="project" value="UniProtKB-KW"/>
</dbReference>
<dbReference type="GO" id="GO:0005829">
    <property type="term" value="C:cytosol"/>
    <property type="evidence" value="ECO:0007669"/>
    <property type="project" value="TreeGrafter"/>
</dbReference>
<dbReference type="FunFam" id="3.40.50.300:FF:001064">
    <property type="entry name" value="Selenocysteine-specific translation elongation factor"/>
    <property type="match status" value="1"/>
</dbReference>
<evidence type="ECO:0000313" key="10">
    <source>
        <dbReference type="EMBL" id="QNL43765.1"/>
    </source>
</evidence>